<dbReference type="GO" id="GO:0003677">
    <property type="term" value="F:DNA binding"/>
    <property type="evidence" value="ECO:0007669"/>
    <property type="project" value="InterPro"/>
</dbReference>
<evidence type="ECO:0000313" key="3">
    <source>
        <dbReference type="Proteomes" id="UP000306544"/>
    </source>
</evidence>
<keyword evidence="1" id="KW-0175">Coiled coil</keyword>
<keyword evidence="3" id="KW-1185">Reference proteome</keyword>
<evidence type="ECO:0008006" key="4">
    <source>
        <dbReference type="Google" id="ProtNLM"/>
    </source>
</evidence>
<proteinExistence type="predicted"/>
<dbReference type="Proteomes" id="UP000306544">
    <property type="component" value="Unassembled WGS sequence"/>
</dbReference>
<dbReference type="InterPro" id="IPR009057">
    <property type="entry name" value="Homeodomain-like_sf"/>
</dbReference>
<dbReference type="InterPro" id="IPR002514">
    <property type="entry name" value="Transposase_8"/>
</dbReference>
<dbReference type="GO" id="GO:0004803">
    <property type="term" value="F:transposase activity"/>
    <property type="evidence" value="ECO:0007669"/>
    <property type="project" value="InterPro"/>
</dbReference>
<evidence type="ECO:0000256" key="1">
    <source>
        <dbReference type="SAM" id="Coils"/>
    </source>
</evidence>
<feature type="coiled-coil region" evidence="1">
    <location>
        <begin position="50"/>
        <end position="77"/>
    </location>
</feature>
<gene>
    <name evidence="2" type="ORF">FEF27_11640</name>
</gene>
<organism evidence="2 3">
    <name type="scientific">Nesterenkonia sphaerica</name>
    <dbReference type="NCBI Taxonomy" id="1804988"/>
    <lineage>
        <taxon>Bacteria</taxon>
        <taxon>Bacillati</taxon>
        <taxon>Actinomycetota</taxon>
        <taxon>Actinomycetes</taxon>
        <taxon>Micrococcales</taxon>
        <taxon>Micrococcaceae</taxon>
        <taxon>Nesterenkonia</taxon>
    </lineage>
</organism>
<dbReference type="GO" id="GO:0006313">
    <property type="term" value="P:DNA transposition"/>
    <property type="evidence" value="ECO:0007669"/>
    <property type="project" value="InterPro"/>
</dbReference>
<protein>
    <recommendedName>
        <fullName evidence="4">Transposase</fullName>
    </recommendedName>
</protein>
<dbReference type="OrthoDB" id="4281720at2"/>
<dbReference type="Pfam" id="PF01527">
    <property type="entry name" value="HTH_Tnp_1"/>
    <property type="match status" value="1"/>
</dbReference>
<accession>A0A5R9A1L7</accession>
<dbReference type="SUPFAM" id="SSF46689">
    <property type="entry name" value="Homeodomain-like"/>
    <property type="match status" value="1"/>
</dbReference>
<dbReference type="EMBL" id="VAWA01000021">
    <property type="protein sequence ID" value="TLP71995.1"/>
    <property type="molecule type" value="Genomic_DNA"/>
</dbReference>
<reference evidence="2 3" key="1">
    <citation type="submission" date="2019-05" db="EMBL/GenBank/DDBJ databases">
        <title>Nesterenkonia sp. GY239, isolated from the Southern Atlantic Ocean.</title>
        <authorList>
            <person name="Zhang G."/>
        </authorList>
    </citation>
    <scope>NUCLEOTIDE SEQUENCE [LARGE SCALE GENOMIC DNA]</scope>
    <source>
        <strain evidence="2 3">GY239</strain>
    </source>
</reference>
<evidence type="ECO:0000313" key="2">
    <source>
        <dbReference type="EMBL" id="TLP71995.1"/>
    </source>
</evidence>
<comment type="caution">
    <text evidence="2">The sequence shown here is derived from an EMBL/GenBank/DDBJ whole genome shotgun (WGS) entry which is preliminary data.</text>
</comment>
<dbReference type="AlphaFoldDB" id="A0A5R9A1L7"/>
<dbReference type="Gene3D" id="1.10.10.60">
    <property type="entry name" value="Homeodomain-like"/>
    <property type="match status" value="1"/>
</dbReference>
<name>A0A5R9A1L7_9MICC</name>
<sequence length="89" mass="10233">MVRVAQNRDENTTLAEVAADFGLHEGTIRKWVRQAELDAGNPNDRKPGLTTEERDELRALRRRNRTLEQELEVMRRAAAYFGQAQIPSK</sequence>